<dbReference type="Pfam" id="PF04978">
    <property type="entry name" value="MST"/>
    <property type="match status" value="1"/>
</dbReference>
<gene>
    <name evidence="2" type="ORF">EAX61_11100</name>
</gene>
<dbReference type="Gene3D" id="1.20.120.450">
    <property type="entry name" value="dinb family like domain"/>
    <property type="match status" value="1"/>
</dbReference>
<keyword evidence="1" id="KW-0732">Signal</keyword>
<proteinExistence type="predicted"/>
<dbReference type="Proteomes" id="UP000281985">
    <property type="component" value="Unassembled WGS sequence"/>
</dbReference>
<evidence type="ECO:0000313" key="2">
    <source>
        <dbReference type="EMBL" id="RMB57652.1"/>
    </source>
</evidence>
<organism evidence="2 3">
    <name type="scientific">Dokdonia sinensis</name>
    <dbReference type="NCBI Taxonomy" id="2479847"/>
    <lineage>
        <taxon>Bacteria</taxon>
        <taxon>Pseudomonadati</taxon>
        <taxon>Bacteroidota</taxon>
        <taxon>Flavobacteriia</taxon>
        <taxon>Flavobacteriales</taxon>
        <taxon>Flavobacteriaceae</taxon>
        <taxon>Dokdonia</taxon>
    </lineage>
</organism>
<dbReference type="OrthoDB" id="117483at2"/>
<reference evidence="2 3" key="1">
    <citation type="submission" date="2018-10" db="EMBL/GenBank/DDBJ databases">
        <title>Dokdonia luteus sp. nov., isolated from sea water.</title>
        <authorList>
            <person name="Zhou L.Y."/>
            <person name="Du Z.J."/>
        </authorList>
    </citation>
    <scope>NUCLEOTIDE SEQUENCE [LARGE SCALE GENOMIC DNA]</scope>
    <source>
        <strain evidence="2 3">SH27</strain>
    </source>
</reference>
<dbReference type="AlphaFoldDB" id="A0A3M0G5V5"/>
<comment type="caution">
    <text evidence="2">The sequence shown here is derived from an EMBL/GenBank/DDBJ whole genome shotgun (WGS) entry which is preliminary data.</text>
</comment>
<evidence type="ECO:0000313" key="3">
    <source>
        <dbReference type="Proteomes" id="UP000281985"/>
    </source>
</evidence>
<dbReference type="EMBL" id="REFV01000010">
    <property type="protein sequence ID" value="RMB57652.1"/>
    <property type="molecule type" value="Genomic_DNA"/>
</dbReference>
<dbReference type="InterPro" id="IPR007061">
    <property type="entry name" value="MST-like"/>
</dbReference>
<dbReference type="InterPro" id="IPR034660">
    <property type="entry name" value="DinB/YfiT-like"/>
</dbReference>
<feature type="signal peptide" evidence="1">
    <location>
        <begin position="1"/>
        <end position="19"/>
    </location>
</feature>
<sequence length="186" mass="21473">MKKQLFIGALCLFFITTNAQNKIEAPRGYSPQVGNLVSMLEDLKGRVTRSVQNLSQEETDFLLDDDANRIGAMIMHLAATEIYYQAYTFEGREMNKEELKKWGAAMDLGDKGRSALVGKPISYYLEEWDKVRAETLRLLKTTDDQWLTKNPEQSSMNNHWAWYHVMEHQANHMGQIRLIAKRAKKS</sequence>
<evidence type="ECO:0000256" key="1">
    <source>
        <dbReference type="SAM" id="SignalP"/>
    </source>
</evidence>
<feature type="chain" id="PRO_5018008630" evidence="1">
    <location>
        <begin position="20"/>
        <end position="186"/>
    </location>
</feature>
<dbReference type="SUPFAM" id="SSF109854">
    <property type="entry name" value="DinB/YfiT-like putative metalloenzymes"/>
    <property type="match status" value="1"/>
</dbReference>
<keyword evidence="3" id="KW-1185">Reference proteome</keyword>
<protein>
    <submittedName>
        <fullName evidence="2">DinB family protein</fullName>
    </submittedName>
</protein>
<dbReference type="RefSeq" id="WP_121917759.1">
    <property type="nucleotide sequence ID" value="NZ_REFV01000010.1"/>
</dbReference>
<name>A0A3M0G5V5_9FLAO</name>
<accession>A0A3M0G5V5</accession>